<evidence type="ECO:0000313" key="5">
    <source>
        <dbReference type="EMBL" id="QEW08679.1"/>
    </source>
</evidence>
<proteinExistence type="predicted"/>
<dbReference type="GO" id="GO:0006355">
    <property type="term" value="P:regulation of DNA-templated transcription"/>
    <property type="evidence" value="ECO:0007669"/>
    <property type="project" value="InterPro"/>
</dbReference>
<name>A0A5J6LJE9_9GAMM</name>
<accession>A0A5J6LJE9</accession>
<keyword evidence="2" id="KW-0238">DNA-binding</keyword>
<dbReference type="InterPro" id="IPR000792">
    <property type="entry name" value="Tscrpt_reg_LuxR_C"/>
</dbReference>
<dbReference type="Pfam" id="PF00196">
    <property type="entry name" value="GerE"/>
    <property type="match status" value="1"/>
</dbReference>
<dbReference type="SMART" id="SM00421">
    <property type="entry name" value="HTH_LUXR"/>
    <property type="match status" value="1"/>
</dbReference>
<feature type="domain" description="HTH luxR-type" evidence="4">
    <location>
        <begin position="192"/>
        <end position="257"/>
    </location>
</feature>
<sequence>MRDKALAHVIKTLHRPGFCEAFAHFVRHLAAFDNLIIIAYYRDTNPVVLYRQYTDPVVYTYMDSDYLNAAYLLDPFYHAHRNGLKTGLHRLFDIAPDQFKRTSYFNVYYQKTTLIDEVAAFADLNRDLTVTACFGKDRSSGQLFSKQERQRLQQYESVICTLLEEHWRDYQPVQPQPMNAKPLVSRLIDTLRVEQSISLTARQAEVAMFILQGHSSISISLNLGISPETVKVFRKQLYAKCQISSQAELFALLMPVFSRISAPTISSSESET</sequence>
<dbReference type="PANTHER" id="PTHR44688:SF16">
    <property type="entry name" value="DNA-BINDING TRANSCRIPTIONAL ACTIVATOR DEVR_DOSR"/>
    <property type="match status" value="1"/>
</dbReference>
<evidence type="ECO:0000256" key="2">
    <source>
        <dbReference type="ARBA" id="ARBA00023125"/>
    </source>
</evidence>
<evidence type="ECO:0000313" key="6">
    <source>
        <dbReference type="Proteomes" id="UP000325606"/>
    </source>
</evidence>
<protein>
    <submittedName>
        <fullName evidence="5">Helix-turn-helix transcriptional regulator</fullName>
    </submittedName>
</protein>
<dbReference type="GO" id="GO:0003677">
    <property type="term" value="F:DNA binding"/>
    <property type="evidence" value="ECO:0007669"/>
    <property type="project" value="UniProtKB-KW"/>
</dbReference>
<dbReference type="PROSITE" id="PS50043">
    <property type="entry name" value="HTH_LUXR_2"/>
    <property type="match status" value="1"/>
</dbReference>
<evidence type="ECO:0000256" key="3">
    <source>
        <dbReference type="ARBA" id="ARBA00023163"/>
    </source>
</evidence>
<dbReference type="PANTHER" id="PTHR44688">
    <property type="entry name" value="DNA-BINDING TRANSCRIPTIONAL ACTIVATOR DEVR_DOSR"/>
    <property type="match status" value="1"/>
</dbReference>
<dbReference type="Gene3D" id="1.10.10.10">
    <property type="entry name" value="Winged helix-like DNA-binding domain superfamily/Winged helix DNA-binding domain"/>
    <property type="match status" value="1"/>
</dbReference>
<dbReference type="Proteomes" id="UP000325606">
    <property type="component" value="Chromosome"/>
</dbReference>
<evidence type="ECO:0000256" key="1">
    <source>
        <dbReference type="ARBA" id="ARBA00023015"/>
    </source>
</evidence>
<dbReference type="EMBL" id="CP044222">
    <property type="protein sequence ID" value="QEW08679.1"/>
    <property type="molecule type" value="Genomic_DNA"/>
</dbReference>
<dbReference type="InterPro" id="IPR036388">
    <property type="entry name" value="WH-like_DNA-bd_sf"/>
</dbReference>
<keyword evidence="6" id="KW-1185">Reference proteome</keyword>
<reference evidence="5 6" key="1">
    <citation type="submission" date="2019-09" db="EMBL/GenBank/DDBJ databases">
        <title>Nitrincola iocasae sp. nov., a bacterium isolated from the sediment collected at a cold seep field in South China Sea.</title>
        <authorList>
            <person name="Zhang H."/>
            <person name="Wang H."/>
            <person name="Li C."/>
        </authorList>
    </citation>
    <scope>NUCLEOTIDE SEQUENCE [LARGE SCALE GENOMIC DNA]</scope>
    <source>
        <strain evidence="5 6">KXZD1103</strain>
    </source>
</reference>
<keyword evidence="1" id="KW-0805">Transcription regulation</keyword>
<dbReference type="InterPro" id="IPR016032">
    <property type="entry name" value="Sig_transdc_resp-reg_C-effctor"/>
</dbReference>
<dbReference type="SUPFAM" id="SSF46894">
    <property type="entry name" value="C-terminal effector domain of the bipartite response regulators"/>
    <property type="match status" value="1"/>
</dbReference>
<keyword evidence="3" id="KW-0804">Transcription</keyword>
<dbReference type="KEGG" id="nik:F5I99_17530"/>
<organism evidence="5 6">
    <name type="scientific">Nitrincola iocasae</name>
    <dbReference type="NCBI Taxonomy" id="2614693"/>
    <lineage>
        <taxon>Bacteria</taxon>
        <taxon>Pseudomonadati</taxon>
        <taxon>Pseudomonadota</taxon>
        <taxon>Gammaproteobacteria</taxon>
        <taxon>Oceanospirillales</taxon>
        <taxon>Oceanospirillaceae</taxon>
        <taxon>Nitrincola</taxon>
    </lineage>
</organism>
<evidence type="ECO:0000259" key="4">
    <source>
        <dbReference type="PROSITE" id="PS50043"/>
    </source>
</evidence>
<dbReference type="AlphaFoldDB" id="A0A5J6LJE9"/>
<dbReference type="PRINTS" id="PR00038">
    <property type="entry name" value="HTHLUXR"/>
</dbReference>
<gene>
    <name evidence="5" type="ORF">F5I99_17530</name>
</gene>